<name>K8F3X3_9CHLO</name>
<dbReference type="RefSeq" id="XP_007513718.1">
    <property type="nucleotide sequence ID" value="XM_007513656.1"/>
</dbReference>
<dbReference type="Proteomes" id="UP000198341">
    <property type="component" value="Chromosome 4"/>
</dbReference>
<feature type="region of interest" description="Disordered" evidence="1">
    <location>
        <begin position="45"/>
        <end position="76"/>
    </location>
</feature>
<keyword evidence="3" id="KW-1185">Reference proteome</keyword>
<dbReference type="InterPro" id="IPR009858">
    <property type="entry name" value="DUF1415"/>
</dbReference>
<dbReference type="OrthoDB" id="498804at2759"/>
<organism evidence="2 3">
    <name type="scientific">Bathycoccus prasinos</name>
    <dbReference type="NCBI Taxonomy" id="41875"/>
    <lineage>
        <taxon>Eukaryota</taxon>
        <taxon>Viridiplantae</taxon>
        <taxon>Chlorophyta</taxon>
        <taxon>Mamiellophyceae</taxon>
        <taxon>Mamiellales</taxon>
        <taxon>Bathycoccaceae</taxon>
        <taxon>Bathycoccus</taxon>
    </lineage>
</organism>
<feature type="compositionally biased region" description="Basic residues" evidence="1">
    <location>
        <begin position="62"/>
        <end position="72"/>
    </location>
</feature>
<dbReference type="KEGG" id="bpg:Bathy04g00690"/>
<dbReference type="GeneID" id="19016095"/>
<evidence type="ECO:0000313" key="3">
    <source>
        <dbReference type="Proteomes" id="UP000198341"/>
    </source>
</evidence>
<gene>
    <name evidence="2" type="ORF">Bathy04g00690</name>
</gene>
<proteinExistence type="predicted"/>
<protein>
    <submittedName>
        <fullName evidence="2">Uncharacterized protein</fullName>
    </submittedName>
</protein>
<evidence type="ECO:0000256" key="1">
    <source>
        <dbReference type="SAM" id="MobiDB-lite"/>
    </source>
</evidence>
<accession>K8F3X3</accession>
<dbReference type="AlphaFoldDB" id="K8F3X3"/>
<dbReference type="EMBL" id="FO082275">
    <property type="protein sequence ID" value="CCO16243.1"/>
    <property type="molecule type" value="Genomic_DNA"/>
</dbReference>
<sequence length="294" mass="33610">MLYRYCAQRAFGRWSLSSTIITSSSSSTSSFCSSSLRRSRRYFAISPSSSGGEEEQQQRRQREQRRHHHRPQKPSLKSIEKATLKWLDQFIIKKNVCPFAKNVRGGEGGEEEEEVLEAKKKKKKKKQTGIKIVVSEREQIEDVLEDFMRELKEIEYDSDEEGITKTVLFVISPTCEFVNDFDSFLDFANVIDDAALQNGDYRGESVLDQLDLRGKVQVVAFHPDFVFAGEKLGDPGAFTNKSPYPLLHILREKDVTEAVRSHPDVKSIPKANVERMREIGNESLKKMLDGLRSL</sequence>
<reference evidence="2 3" key="1">
    <citation type="submission" date="2011-10" db="EMBL/GenBank/DDBJ databases">
        <authorList>
            <person name="Genoscope - CEA"/>
        </authorList>
    </citation>
    <scope>NUCLEOTIDE SEQUENCE [LARGE SCALE GENOMIC DNA]</scope>
    <source>
        <strain evidence="2 3">RCC 1105</strain>
    </source>
</reference>
<dbReference type="STRING" id="41875.K8F3X3"/>
<dbReference type="eggNOG" id="ENOG502SA80">
    <property type="taxonomic scope" value="Eukaryota"/>
</dbReference>
<evidence type="ECO:0000313" key="2">
    <source>
        <dbReference type="EMBL" id="CCO16243.1"/>
    </source>
</evidence>
<dbReference type="Pfam" id="PF07209">
    <property type="entry name" value="DUF1415"/>
    <property type="match status" value="1"/>
</dbReference>